<organism evidence="2 3">
    <name type="scientific">Scleroderma citrinum Foug A</name>
    <dbReference type="NCBI Taxonomy" id="1036808"/>
    <lineage>
        <taxon>Eukaryota</taxon>
        <taxon>Fungi</taxon>
        <taxon>Dikarya</taxon>
        <taxon>Basidiomycota</taxon>
        <taxon>Agaricomycotina</taxon>
        <taxon>Agaricomycetes</taxon>
        <taxon>Agaricomycetidae</taxon>
        <taxon>Boletales</taxon>
        <taxon>Sclerodermatineae</taxon>
        <taxon>Sclerodermataceae</taxon>
        <taxon>Scleroderma</taxon>
    </lineage>
</organism>
<dbReference type="EMBL" id="KN822062">
    <property type="protein sequence ID" value="KIM60393.1"/>
    <property type="molecule type" value="Genomic_DNA"/>
</dbReference>
<evidence type="ECO:0000313" key="3">
    <source>
        <dbReference type="Proteomes" id="UP000053989"/>
    </source>
</evidence>
<dbReference type="InParanoid" id="A0A0C2ZFA5"/>
<name>A0A0C2ZFA5_9AGAM</name>
<proteinExistence type="predicted"/>
<dbReference type="STRING" id="1036808.A0A0C2ZFA5"/>
<accession>A0A0C2ZFA5</accession>
<feature type="region of interest" description="Disordered" evidence="1">
    <location>
        <begin position="1"/>
        <end position="30"/>
    </location>
</feature>
<keyword evidence="3" id="KW-1185">Reference proteome</keyword>
<dbReference type="OrthoDB" id="2612227at2759"/>
<gene>
    <name evidence="2" type="ORF">SCLCIDRAFT_124362</name>
</gene>
<evidence type="ECO:0008006" key="4">
    <source>
        <dbReference type="Google" id="ProtNLM"/>
    </source>
</evidence>
<evidence type="ECO:0000313" key="2">
    <source>
        <dbReference type="EMBL" id="KIM60393.1"/>
    </source>
</evidence>
<dbReference type="AlphaFoldDB" id="A0A0C2ZFA5"/>
<evidence type="ECO:0000256" key="1">
    <source>
        <dbReference type="SAM" id="MobiDB-lite"/>
    </source>
</evidence>
<protein>
    <recommendedName>
        <fullName evidence="4">CxC2-like cysteine cluster KDZ transposase-associated domain-containing protein</fullName>
    </recommendedName>
</protein>
<dbReference type="Pfam" id="PF18759">
    <property type="entry name" value="Plavaka"/>
    <property type="match status" value="1"/>
</dbReference>
<dbReference type="InterPro" id="IPR041078">
    <property type="entry name" value="Plavaka"/>
</dbReference>
<reference evidence="2 3" key="1">
    <citation type="submission" date="2014-04" db="EMBL/GenBank/DDBJ databases">
        <authorList>
            <consortium name="DOE Joint Genome Institute"/>
            <person name="Kuo A."/>
            <person name="Kohler A."/>
            <person name="Nagy L.G."/>
            <person name="Floudas D."/>
            <person name="Copeland A."/>
            <person name="Barry K.W."/>
            <person name="Cichocki N."/>
            <person name="Veneault-Fourrey C."/>
            <person name="LaButti K."/>
            <person name="Lindquist E.A."/>
            <person name="Lipzen A."/>
            <person name="Lundell T."/>
            <person name="Morin E."/>
            <person name="Murat C."/>
            <person name="Sun H."/>
            <person name="Tunlid A."/>
            <person name="Henrissat B."/>
            <person name="Grigoriev I.V."/>
            <person name="Hibbett D.S."/>
            <person name="Martin F."/>
            <person name="Nordberg H.P."/>
            <person name="Cantor M.N."/>
            <person name="Hua S.X."/>
        </authorList>
    </citation>
    <scope>NUCLEOTIDE SEQUENCE [LARGE SCALE GENOMIC DNA]</scope>
    <source>
        <strain evidence="2 3">Foug A</strain>
    </source>
</reference>
<sequence>MVLGTPCNADGQDLPPDSAPNPPADGDPDRPWYPFNSRAQFELADLVYHRDEIPAGRLDDLMDIFAALDTSGTPPFANHKELYDCIDAINPERTWQCISVTHADANTFVDGDPSVLAWKKATYDMWIRDPKTLIQKQLSNPEIKDFIDYAPRQVFGDNHQRVWSDFMTGNWAWEQCNKLSEDQENHGAMFVPIILGSDKTTVSVATGNNEYWPIYISTGNVHNCARRGHGQAVNLLGFLPIPKKFESDAEFHAFRRHVLHTCLSVAFESMKPSMTKPEVTLCADGHYRRAIYGLGPYIGDYPEQALLSCIVQGWCPKCTAHRKNLDGKDDVCPRHHTHTKVLLETFSSKVLWKEYGIIDDILPFTAAFPRANIHELIAPDILHQIIKGTFKDHIVSWVESYIEWMYEENAPAILAEIDCQIALAPSFPGLRRFPQGRGFKQWTGNDSKALMKVFLPAIVDFIPSKMSKAITAFLEFCYIVRQSSLDEADLEALDSALKRFEIERTIFEQVGIHPNGISIPRIHALRHYHQLIQQFGAPNGLCTSITESKHIDAVRKPWRKSNQHEALGQMLITNQRLENIAYFRAKQFAKGKCKMDNEYTTGLLKTPLVPEGVNTEALDPDVSDEDGFRDDTALEEVEDANNAISEAIVELAKSPFTRRLRTFAEMGNDIGHPELPDLIAQFVYQQRNPEVIDIPQDCPQILEKAYSYKSAVATFHAPSDLCGAEGMQRQRIHANSSWQNGAPHYDCVFVEKDPSLAGFRGLFVAQVMLFFSFSYRNVFYPCALVQWFDVIGEDPCPHTGMWMVEPEFDEDGDRVVSVIHLDSIMRPAHLIGIYGRDPLPCNLKHTDSLSAFAAFYVNRFSDYHAFQLAF</sequence>
<dbReference type="Proteomes" id="UP000053989">
    <property type="component" value="Unassembled WGS sequence"/>
</dbReference>
<dbReference type="HOGENOM" id="CLU_006344_1_0_1"/>
<reference evidence="3" key="2">
    <citation type="submission" date="2015-01" db="EMBL/GenBank/DDBJ databases">
        <title>Evolutionary Origins and Diversification of the Mycorrhizal Mutualists.</title>
        <authorList>
            <consortium name="DOE Joint Genome Institute"/>
            <consortium name="Mycorrhizal Genomics Consortium"/>
            <person name="Kohler A."/>
            <person name="Kuo A."/>
            <person name="Nagy L.G."/>
            <person name="Floudas D."/>
            <person name="Copeland A."/>
            <person name="Barry K.W."/>
            <person name="Cichocki N."/>
            <person name="Veneault-Fourrey C."/>
            <person name="LaButti K."/>
            <person name="Lindquist E.A."/>
            <person name="Lipzen A."/>
            <person name="Lundell T."/>
            <person name="Morin E."/>
            <person name="Murat C."/>
            <person name="Riley R."/>
            <person name="Ohm R."/>
            <person name="Sun H."/>
            <person name="Tunlid A."/>
            <person name="Henrissat B."/>
            <person name="Grigoriev I.V."/>
            <person name="Hibbett D.S."/>
            <person name="Martin F."/>
        </authorList>
    </citation>
    <scope>NUCLEOTIDE SEQUENCE [LARGE SCALE GENOMIC DNA]</scope>
    <source>
        <strain evidence="3">Foug A</strain>
    </source>
</reference>